<dbReference type="EMBL" id="JAMYWD010000003">
    <property type="protein sequence ID" value="KAJ4975212.1"/>
    <property type="molecule type" value="Genomic_DNA"/>
</dbReference>
<feature type="signal peptide" evidence="1">
    <location>
        <begin position="1"/>
        <end position="24"/>
    </location>
</feature>
<reference evidence="2" key="1">
    <citation type="journal article" date="2023" name="Plant J.">
        <title>The genome of the king protea, Protea cynaroides.</title>
        <authorList>
            <person name="Chang J."/>
            <person name="Duong T.A."/>
            <person name="Schoeman C."/>
            <person name="Ma X."/>
            <person name="Roodt D."/>
            <person name="Barker N."/>
            <person name="Li Z."/>
            <person name="Van de Peer Y."/>
            <person name="Mizrachi E."/>
        </authorList>
    </citation>
    <scope>NUCLEOTIDE SEQUENCE</scope>
    <source>
        <tissue evidence="2">Young leaves</tissue>
    </source>
</reference>
<feature type="chain" id="PRO_5040469010" evidence="1">
    <location>
        <begin position="25"/>
        <end position="162"/>
    </location>
</feature>
<keyword evidence="3" id="KW-1185">Reference proteome</keyword>
<comment type="caution">
    <text evidence="2">The sequence shown here is derived from an EMBL/GenBank/DDBJ whole genome shotgun (WGS) entry which is preliminary data.</text>
</comment>
<name>A0A9Q0KR83_9MAGN</name>
<organism evidence="2 3">
    <name type="scientific">Protea cynaroides</name>
    <dbReference type="NCBI Taxonomy" id="273540"/>
    <lineage>
        <taxon>Eukaryota</taxon>
        <taxon>Viridiplantae</taxon>
        <taxon>Streptophyta</taxon>
        <taxon>Embryophyta</taxon>
        <taxon>Tracheophyta</taxon>
        <taxon>Spermatophyta</taxon>
        <taxon>Magnoliopsida</taxon>
        <taxon>Proteales</taxon>
        <taxon>Proteaceae</taxon>
        <taxon>Protea</taxon>
    </lineage>
</organism>
<dbReference type="AlphaFoldDB" id="A0A9Q0KR83"/>
<sequence>MKMGLKLVLIIIAVSVRGAATAEAKIITSLVEIVVGISLPTSFLGFAYSTAGESIVELGSKEEMEACNVSNPIRMANKMTSSSVENDSYAGKPHRDNSDDSNLDSNLVLGRFRNSCFVRIGWRKGRIRRTLPGRTHLKDVKFVEGKILVSFAGEIALFWKRQ</sequence>
<evidence type="ECO:0000313" key="3">
    <source>
        <dbReference type="Proteomes" id="UP001141806"/>
    </source>
</evidence>
<dbReference type="Proteomes" id="UP001141806">
    <property type="component" value="Unassembled WGS sequence"/>
</dbReference>
<gene>
    <name evidence="2" type="ORF">NE237_000318</name>
</gene>
<proteinExistence type="predicted"/>
<evidence type="ECO:0000256" key="1">
    <source>
        <dbReference type="SAM" id="SignalP"/>
    </source>
</evidence>
<evidence type="ECO:0000313" key="2">
    <source>
        <dbReference type="EMBL" id="KAJ4975212.1"/>
    </source>
</evidence>
<protein>
    <submittedName>
        <fullName evidence="2">Uncharacterized protein</fullName>
    </submittedName>
</protein>
<accession>A0A9Q0KR83</accession>
<keyword evidence="1" id="KW-0732">Signal</keyword>